<name>A0ACB0JTE1_TRIPR</name>
<dbReference type="EMBL" id="CASHSV030000109">
    <property type="protein sequence ID" value="CAJ2647281.1"/>
    <property type="molecule type" value="Genomic_DNA"/>
</dbReference>
<keyword evidence="2" id="KW-1185">Reference proteome</keyword>
<dbReference type="Proteomes" id="UP001177021">
    <property type="component" value="Unassembled WGS sequence"/>
</dbReference>
<sequence length="216" mass="25621">MKWIDNRLVDSEEIGIICYQLCLLSYEQERLDARISRLKARSDFCGENNHNDYCEKTCLKEKEHQEIKVDFNSQLEKILDEFLRSNQGSFDGFEVECGNLVEKANKCEKLVEMEMKHDAIVVEEENSKNKNNGMKENSRVKNVDLYATYESPPMESKKKCHLKKEHYSSLKWKSTYYQGLAVRGWEHLTLYVKFMEFLPNKRKKKDDVFFLSYMPP</sequence>
<accession>A0ACB0JTE1</accession>
<gene>
    <name evidence="1" type="ORF">MILVUS5_LOCUS15838</name>
</gene>
<comment type="caution">
    <text evidence="1">The sequence shown here is derived from an EMBL/GenBank/DDBJ whole genome shotgun (WGS) entry which is preliminary data.</text>
</comment>
<evidence type="ECO:0000313" key="2">
    <source>
        <dbReference type="Proteomes" id="UP001177021"/>
    </source>
</evidence>
<reference evidence="1" key="1">
    <citation type="submission" date="2023-10" db="EMBL/GenBank/DDBJ databases">
        <authorList>
            <person name="Rodriguez Cubillos JULIANA M."/>
            <person name="De Vega J."/>
        </authorList>
    </citation>
    <scope>NUCLEOTIDE SEQUENCE</scope>
</reference>
<organism evidence="1 2">
    <name type="scientific">Trifolium pratense</name>
    <name type="common">Red clover</name>
    <dbReference type="NCBI Taxonomy" id="57577"/>
    <lineage>
        <taxon>Eukaryota</taxon>
        <taxon>Viridiplantae</taxon>
        <taxon>Streptophyta</taxon>
        <taxon>Embryophyta</taxon>
        <taxon>Tracheophyta</taxon>
        <taxon>Spermatophyta</taxon>
        <taxon>Magnoliopsida</taxon>
        <taxon>eudicotyledons</taxon>
        <taxon>Gunneridae</taxon>
        <taxon>Pentapetalae</taxon>
        <taxon>rosids</taxon>
        <taxon>fabids</taxon>
        <taxon>Fabales</taxon>
        <taxon>Fabaceae</taxon>
        <taxon>Papilionoideae</taxon>
        <taxon>50 kb inversion clade</taxon>
        <taxon>NPAAA clade</taxon>
        <taxon>Hologalegina</taxon>
        <taxon>IRL clade</taxon>
        <taxon>Trifolieae</taxon>
        <taxon>Trifolium</taxon>
    </lineage>
</organism>
<proteinExistence type="predicted"/>
<evidence type="ECO:0000313" key="1">
    <source>
        <dbReference type="EMBL" id="CAJ2647281.1"/>
    </source>
</evidence>
<protein>
    <submittedName>
        <fullName evidence="1">Uncharacterized protein</fullName>
    </submittedName>
</protein>